<dbReference type="GO" id="GO:0005524">
    <property type="term" value="F:ATP binding"/>
    <property type="evidence" value="ECO:0007669"/>
    <property type="project" value="UniProtKB-UniRule"/>
</dbReference>
<dbReference type="InterPro" id="IPR011009">
    <property type="entry name" value="Kinase-like_dom_sf"/>
</dbReference>
<evidence type="ECO:0000256" key="7">
    <source>
        <dbReference type="ARBA" id="ARBA00047899"/>
    </source>
</evidence>
<dbReference type="Proteomes" id="UP000030151">
    <property type="component" value="Unassembled WGS sequence"/>
</dbReference>
<evidence type="ECO:0000256" key="1">
    <source>
        <dbReference type="ARBA" id="ARBA00012513"/>
    </source>
</evidence>
<evidence type="ECO:0000259" key="10">
    <source>
        <dbReference type="PROSITE" id="PS50011"/>
    </source>
</evidence>
<dbReference type="GO" id="GO:0000245">
    <property type="term" value="P:spliceosomal complex assembly"/>
    <property type="evidence" value="ECO:0007669"/>
    <property type="project" value="TreeGrafter"/>
</dbReference>
<gene>
    <name evidence="11" type="ORF">X797_010464</name>
</gene>
<dbReference type="InterPro" id="IPR017441">
    <property type="entry name" value="Protein_kinase_ATP_BS"/>
</dbReference>
<comment type="catalytic activity">
    <reaction evidence="7">
        <text>L-threonyl-[protein] + ATP = O-phospho-L-threonyl-[protein] + ADP + H(+)</text>
        <dbReference type="Rhea" id="RHEA:46608"/>
        <dbReference type="Rhea" id="RHEA-COMP:11060"/>
        <dbReference type="Rhea" id="RHEA-COMP:11605"/>
        <dbReference type="ChEBI" id="CHEBI:15378"/>
        <dbReference type="ChEBI" id="CHEBI:30013"/>
        <dbReference type="ChEBI" id="CHEBI:30616"/>
        <dbReference type="ChEBI" id="CHEBI:61977"/>
        <dbReference type="ChEBI" id="CHEBI:456216"/>
        <dbReference type="EC" id="2.7.11.1"/>
    </reaction>
</comment>
<keyword evidence="5 11" id="KW-0418">Kinase</keyword>
<dbReference type="AlphaFoldDB" id="A0A0A1UN88"/>
<evidence type="ECO:0000256" key="6">
    <source>
        <dbReference type="ARBA" id="ARBA00022840"/>
    </source>
</evidence>
<dbReference type="eggNOG" id="KOG1290">
    <property type="taxonomic scope" value="Eukaryota"/>
</dbReference>
<evidence type="ECO:0000256" key="5">
    <source>
        <dbReference type="ARBA" id="ARBA00022777"/>
    </source>
</evidence>
<organism evidence="11 12">
    <name type="scientific">Metarhizium robertsii</name>
    <dbReference type="NCBI Taxonomy" id="568076"/>
    <lineage>
        <taxon>Eukaryota</taxon>
        <taxon>Fungi</taxon>
        <taxon>Dikarya</taxon>
        <taxon>Ascomycota</taxon>
        <taxon>Pezizomycotina</taxon>
        <taxon>Sordariomycetes</taxon>
        <taxon>Hypocreomycetidae</taxon>
        <taxon>Hypocreales</taxon>
        <taxon>Clavicipitaceae</taxon>
        <taxon>Metarhizium</taxon>
    </lineage>
</organism>
<dbReference type="OrthoDB" id="5979581at2759"/>
<proteinExistence type="predicted"/>
<keyword evidence="2 11" id="KW-0723">Serine/threonine-protein kinase</keyword>
<dbReference type="SUPFAM" id="SSF56112">
    <property type="entry name" value="Protein kinase-like (PK-like)"/>
    <property type="match status" value="1"/>
</dbReference>
<feature type="binding site" evidence="9">
    <location>
        <position position="119"/>
    </location>
    <ligand>
        <name>ATP</name>
        <dbReference type="ChEBI" id="CHEBI:30616"/>
    </ligand>
</feature>
<dbReference type="PANTHER" id="PTHR47634:SF9">
    <property type="entry name" value="PROTEIN KINASE DOMAIN-CONTAINING PROTEIN-RELATED"/>
    <property type="match status" value="1"/>
</dbReference>
<dbReference type="Gene3D" id="3.30.200.20">
    <property type="entry name" value="Phosphorylase Kinase, domain 1"/>
    <property type="match status" value="1"/>
</dbReference>
<evidence type="ECO:0000256" key="8">
    <source>
        <dbReference type="ARBA" id="ARBA00048679"/>
    </source>
</evidence>
<comment type="catalytic activity">
    <reaction evidence="8">
        <text>L-seryl-[protein] + ATP = O-phospho-L-seryl-[protein] + ADP + H(+)</text>
        <dbReference type="Rhea" id="RHEA:17989"/>
        <dbReference type="Rhea" id="RHEA-COMP:9863"/>
        <dbReference type="Rhea" id="RHEA-COMP:11604"/>
        <dbReference type="ChEBI" id="CHEBI:15378"/>
        <dbReference type="ChEBI" id="CHEBI:29999"/>
        <dbReference type="ChEBI" id="CHEBI:30616"/>
        <dbReference type="ChEBI" id="CHEBI:83421"/>
        <dbReference type="ChEBI" id="CHEBI:456216"/>
        <dbReference type="EC" id="2.7.11.1"/>
    </reaction>
</comment>
<dbReference type="Gene3D" id="1.10.510.10">
    <property type="entry name" value="Transferase(Phosphotransferase) domain 1"/>
    <property type="match status" value="1"/>
</dbReference>
<dbReference type="SMART" id="SM00220">
    <property type="entry name" value="S_TKc"/>
    <property type="match status" value="1"/>
</dbReference>
<evidence type="ECO:0000256" key="3">
    <source>
        <dbReference type="ARBA" id="ARBA00022679"/>
    </source>
</evidence>
<dbReference type="EMBL" id="JELW01000049">
    <property type="protein sequence ID" value="EXU96503.1"/>
    <property type="molecule type" value="Genomic_DNA"/>
</dbReference>
<keyword evidence="4 9" id="KW-0547">Nucleotide-binding</keyword>
<dbReference type="Pfam" id="PF00069">
    <property type="entry name" value="Pkinase"/>
    <property type="match status" value="1"/>
</dbReference>
<dbReference type="PANTHER" id="PTHR47634">
    <property type="entry name" value="PROTEIN KINASE DOMAIN-CONTAINING PROTEIN-RELATED"/>
    <property type="match status" value="1"/>
</dbReference>
<reference evidence="11 12" key="1">
    <citation type="submission" date="2014-02" db="EMBL/GenBank/DDBJ databases">
        <title>The genome sequence of the entomopathogenic fungus Metarhizium robertsii ARSEF 2575.</title>
        <authorList>
            <person name="Giuliano Garisto Donzelli B."/>
            <person name="Roe B.A."/>
            <person name="Macmil S.L."/>
            <person name="Krasnoff S.B."/>
            <person name="Gibson D.M."/>
        </authorList>
    </citation>
    <scope>NUCLEOTIDE SEQUENCE [LARGE SCALE GENOMIC DNA]</scope>
    <source>
        <strain evidence="11 12">ARSEF 2575</strain>
    </source>
</reference>
<dbReference type="HOGENOM" id="CLU_000288_81_2_1"/>
<protein>
    <recommendedName>
        <fullName evidence="1">non-specific serine/threonine protein kinase</fullName>
        <ecNumber evidence="1">2.7.11.1</ecNumber>
    </recommendedName>
</protein>
<evidence type="ECO:0000256" key="4">
    <source>
        <dbReference type="ARBA" id="ARBA00022741"/>
    </source>
</evidence>
<dbReference type="InterPro" id="IPR000719">
    <property type="entry name" value="Prot_kinase_dom"/>
</dbReference>
<dbReference type="InterPro" id="IPR051334">
    <property type="entry name" value="SRPK"/>
</dbReference>
<evidence type="ECO:0000313" key="12">
    <source>
        <dbReference type="Proteomes" id="UP000030151"/>
    </source>
</evidence>
<name>A0A0A1UN88_9HYPO</name>
<evidence type="ECO:0000256" key="9">
    <source>
        <dbReference type="PROSITE-ProRule" id="PRU10141"/>
    </source>
</evidence>
<sequence>MHSKTRFSALSSAARNLSSFAQPRLHQSPSLLRAFTRRPYAISRSTFTRSYSTIIAPHEYEWIDGAERLENYTTGGYHPTQIGDIYRDRYEVIDKLGYGGWSTVWLAHDFRKKQYVALKVGIADSLPHEVAVLHVLGKQTTVPGSAAIPRVLDEFRIQGPNGSHPCYTTAPALCNLRESSFSRLFRLDVARALAYELTLAVAYVHSRGYIHGDIHLRNVLVSAQKDFNQLSVAQFREEYGEPESYPVRRVDGHPLTPNVPPRAVVPLCIEKKAPEFTLQDAHILLSDFGESFAPAEEPRLGKDCHTPVDFRPPEARFEPNIPLSFSADVWSLATAIWDILGMQALFSSAFYSDAKVMCQIVDTLGPLPSDWFEKWEDRGDFFDAKGKPTPGRYVWPKMQEAFEERVQQYRRDDNMGEYCEEETAAILDMMVQMLRYRPEERPTVQQVLQSDWMVKWARADYSGVIGASIPFEH</sequence>
<accession>A0A0A1UN88</accession>
<dbReference type="GO" id="GO:0004674">
    <property type="term" value="F:protein serine/threonine kinase activity"/>
    <property type="evidence" value="ECO:0007669"/>
    <property type="project" value="UniProtKB-KW"/>
</dbReference>
<dbReference type="PROSITE" id="PS50011">
    <property type="entry name" value="PROTEIN_KINASE_DOM"/>
    <property type="match status" value="1"/>
</dbReference>
<dbReference type="GO" id="GO:0050684">
    <property type="term" value="P:regulation of mRNA processing"/>
    <property type="evidence" value="ECO:0007669"/>
    <property type="project" value="TreeGrafter"/>
</dbReference>
<feature type="domain" description="Protein kinase" evidence="10">
    <location>
        <begin position="90"/>
        <end position="453"/>
    </location>
</feature>
<keyword evidence="6 9" id="KW-0067">ATP-binding</keyword>
<evidence type="ECO:0000256" key="2">
    <source>
        <dbReference type="ARBA" id="ARBA00022527"/>
    </source>
</evidence>
<dbReference type="PROSITE" id="PS00107">
    <property type="entry name" value="PROTEIN_KINASE_ATP"/>
    <property type="match status" value="1"/>
</dbReference>
<comment type="caution">
    <text evidence="11">The sequence shown here is derived from an EMBL/GenBank/DDBJ whole genome shotgun (WGS) entry which is preliminary data.</text>
</comment>
<evidence type="ECO:0000313" key="11">
    <source>
        <dbReference type="EMBL" id="EXU96503.1"/>
    </source>
</evidence>
<keyword evidence="3" id="KW-0808">Transferase</keyword>
<dbReference type="EC" id="2.7.11.1" evidence="1"/>